<reference evidence="2 3" key="1">
    <citation type="journal article" date="2019" name="PLoS ONE">
        <title>Mycobacteriophage CRB2 defines a new subcluster in mycobacteriophage classification.</title>
        <authorList>
            <person name="Suarez C.A."/>
            <person name="Franceschelli J.J."/>
            <person name="Morbidoni H.R."/>
        </authorList>
    </citation>
    <scope>NUCLEOTIDE SEQUENCE [LARGE SCALE GENOMIC DNA]</scope>
</reference>
<accession>A0A455LSA3</accession>
<name>A0A455LSA3_9CAUD</name>
<evidence type="ECO:0000313" key="2">
    <source>
        <dbReference type="EMBL" id="AYP70010.1"/>
    </source>
</evidence>
<sequence>MPTFDWPIDRTPLPDLPAVGDDPQNPTPEYKTALIERNAAESLAVQVMFALSGRQFGLYSNTVRPCRQPLHQDWRGFAPGGVTSYLLSWEGDRWINWSCGCIGSCKETGPNVVHLPGPVYDVTSVKIAGAELPADQWALEENKLYRRTAPWPPQDLNRPAGDANTWSVTYRRGIPVPAGGAELTGILAKEFLAAINSGEGKCRLPRTVTAVSRQGVSYRAYDPAVIYANGKTGLPEVDLWLASINPNHLLAAPTVI</sequence>
<proteinExistence type="predicted"/>
<protein>
    <recommendedName>
        <fullName evidence="4">Head-to-tail adaptor</fullName>
    </recommendedName>
</protein>
<evidence type="ECO:0000256" key="1">
    <source>
        <dbReference type="SAM" id="MobiDB-lite"/>
    </source>
</evidence>
<dbReference type="Proteomes" id="UP000292006">
    <property type="component" value="Segment"/>
</dbReference>
<organism evidence="2 3">
    <name type="scientific">Mycobacterium phage CRB2</name>
    <dbReference type="NCBI Taxonomy" id="2483623"/>
    <lineage>
        <taxon>Viruses</taxon>
        <taxon>Duplodnaviria</taxon>
        <taxon>Heunggongvirae</taxon>
        <taxon>Uroviricota</taxon>
        <taxon>Caudoviricetes</taxon>
        <taxon>Bclasvirinae</taxon>
        <taxon>Quesadillavirus</taxon>
        <taxon>Quesadillavirus CRB2</taxon>
    </lineage>
</organism>
<feature type="region of interest" description="Disordered" evidence="1">
    <location>
        <begin position="1"/>
        <end position="26"/>
    </location>
</feature>
<evidence type="ECO:0008006" key="4">
    <source>
        <dbReference type="Google" id="ProtNLM"/>
    </source>
</evidence>
<evidence type="ECO:0000313" key="3">
    <source>
        <dbReference type="Proteomes" id="UP000292006"/>
    </source>
</evidence>
<keyword evidence="3" id="KW-1185">Reference proteome</keyword>
<dbReference type="EMBL" id="MK059749">
    <property type="protein sequence ID" value="AYP70010.1"/>
    <property type="molecule type" value="Genomic_DNA"/>
</dbReference>
<gene>
    <name evidence="2" type="ORF">CRB2_24</name>
</gene>